<dbReference type="GO" id="GO:0055085">
    <property type="term" value="P:transmembrane transport"/>
    <property type="evidence" value="ECO:0007669"/>
    <property type="project" value="InterPro"/>
</dbReference>
<protein>
    <submittedName>
        <fullName evidence="9">Peptide ABC transporter permease</fullName>
    </submittedName>
</protein>
<dbReference type="Gene3D" id="1.10.3720.10">
    <property type="entry name" value="MetI-like"/>
    <property type="match status" value="1"/>
</dbReference>
<dbReference type="PANTHER" id="PTHR43163">
    <property type="entry name" value="DIPEPTIDE TRANSPORT SYSTEM PERMEASE PROTEIN DPPB-RELATED"/>
    <property type="match status" value="1"/>
</dbReference>
<evidence type="ECO:0000256" key="1">
    <source>
        <dbReference type="ARBA" id="ARBA00004651"/>
    </source>
</evidence>
<accession>A0A810N9I4</accession>
<keyword evidence="5 7" id="KW-1133">Transmembrane helix</keyword>
<dbReference type="AlphaFoldDB" id="A0A810N9I4"/>
<sequence length="325" mass="34747">MLRYATTRSLHALLVLWATFTATFFLLYVLPGDSTLSKAGVGRDGTQLSAAQIEELRAELGTDRPALIQYGQALWNALRGDFGTSIQTGQTALDMYVDAIPETLKLAGAALLLGLVLGVAWALLATYTRWRWLRQALLALPAAGVSLPTFWIGLLLIQFVSFRWGLLPAIGNDGVESLVLPAVVLAIPTASTTAQILARSLEATLDAPYIATVRSRGASRARVLVRHALRNSIIPVITALGMTAGHLIGGSVIMESVFSRSGVGAITVRAVDFQDTPVVLVAVVFAAAVFVTVNLAVDLLYPVIDPRIQLRAPGRPEQLRTKVAT</sequence>
<feature type="transmembrane region" description="Helical" evidence="7">
    <location>
        <begin position="12"/>
        <end position="30"/>
    </location>
</feature>
<dbReference type="InterPro" id="IPR045621">
    <property type="entry name" value="BPD_transp_1_N"/>
</dbReference>
<dbReference type="Proteomes" id="UP000680866">
    <property type="component" value="Chromosome"/>
</dbReference>
<gene>
    <name evidence="9" type="ORF">Prubr_67410</name>
</gene>
<keyword evidence="2 7" id="KW-0813">Transport</keyword>
<evidence type="ECO:0000259" key="8">
    <source>
        <dbReference type="PROSITE" id="PS50928"/>
    </source>
</evidence>
<evidence type="ECO:0000256" key="4">
    <source>
        <dbReference type="ARBA" id="ARBA00022692"/>
    </source>
</evidence>
<organism evidence="9 10">
    <name type="scientific">Polymorphospora rubra</name>
    <dbReference type="NCBI Taxonomy" id="338584"/>
    <lineage>
        <taxon>Bacteria</taxon>
        <taxon>Bacillati</taxon>
        <taxon>Actinomycetota</taxon>
        <taxon>Actinomycetes</taxon>
        <taxon>Micromonosporales</taxon>
        <taxon>Micromonosporaceae</taxon>
        <taxon>Polymorphospora</taxon>
    </lineage>
</organism>
<dbReference type="CDD" id="cd06261">
    <property type="entry name" value="TM_PBP2"/>
    <property type="match status" value="1"/>
</dbReference>
<comment type="similarity">
    <text evidence="7">Belongs to the binding-protein-dependent transport system permease family.</text>
</comment>
<dbReference type="SUPFAM" id="SSF161098">
    <property type="entry name" value="MetI-like"/>
    <property type="match status" value="1"/>
</dbReference>
<dbReference type="PROSITE" id="PS50928">
    <property type="entry name" value="ABC_TM1"/>
    <property type="match status" value="1"/>
</dbReference>
<dbReference type="InterPro" id="IPR035906">
    <property type="entry name" value="MetI-like_sf"/>
</dbReference>
<keyword evidence="4 7" id="KW-0812">Transmembrane</keyword>
<reference evidence="9" key="1">
    <citation type="submission" date="2020-08" db="EMBL/GenBank/DDBJ databases">
        <title>Whole genome shotgun sequence of Polymorphospora rubra NBRC 101157.</title>
        <authorList>
            <person name="Komaki H."/>
            <person name="Tamura T."/>
        </authorList>
    </citation>
    <scope>NUCLEOTIDE SEQUENCE</scope>
    <source>
        <strain evidence="9">NBRC 101157</strain>
    </source>
</reference>
<feature type="transmembrane region" description="Helical" evidence="7">
    <location>
        <begin position="232"/>
        <end position="258"/>
    </location>
</feature>
<dbReference type="InterPro" id="IPR000515">
    <property type="entry name" value="MetI-like"/>
</dbReference>
<evidence type="ECO:0000313" key="10">
    <source>
        <dbReference type="Proteomes" id="UP000680866"/>
    </source>
</evidence>
<dbReference type="Pfam" id="PF00528">
    <property type="entry name" value="BPD_transp_1"/>
    <property type="match status" value="1"/>
</dbReference>
<feature type="transmembrane region" description="Helical" evidence="7">
    <location>
        <begin position="178"/>
        <end position="198"/>
    </location>
</feature>
<feature type="transmembrane region" description="Helical" evidence="7">
    <location>
        <begin position="278"/>
        <end position="301"/>
    </location>
</feature>
<evidence type="ECO:0000313" key="9">
    <source>
        <dbReference type="EMBL" id="BCJ69720.1"/>
    </source>
</evidence>
<feature type="transmembrane region" description="Helical" evidence="7">
    <location>
        <begin position="136"/>
        <end position="158"/>
    </location>
</feature>
<dbReference type="RefSeq" id="WP_212819189.1">
    <property type="nucleotide sequence ID" value="NZ_AP023359.1"/>
</dbReference>
<evidence type="ECO:0000256" key="2">
    <source>
        <dbReference type="ARBA" id="ARBA00022448"/>
    </source>
</evidence>
<evidence type="ECO:0000256" key="6">
    <source>
        <dbReference type="ARBA" id="ARBA00023136"/>
    </source>
</evidence>
<feature type="transmembrane region" description="Helical" evidence="7">
    <location>
        <begin position="106"/>
        <end position="124"/>
    </location>
</feature>
<dbReference type="KEGG" id="pry:Prubr_67410"/>
<dbReference type="PANTHER" id="PTHR43163:SF6">
    <property type="entry name" value="DIPEPTIDE TRANSPORT SYSTEM PERMEASE PROTEIN DPPB-RELATED"/>
    <property type="match status" value="1"/>
</dbReference>
<feature type="domain" description="ABC transmembrane type-1" evidence="8">
    <location>
        <begin position="100"/>
        <end position="301"/>
    </location>
</feature>
<evidence type="ECO:0000256" key="5">
    <source>
        <dbReference type="ARBA" id="ARBA00022989"/>
    </source>
</evidence>
<comment type="subcellular location">
    <subcellularLocation>
        <location evidence="1 7">Cell membrane</location>
        <topology evidence="1 7">Multi-pass membrane protein</topology>
    </subcellularLocation>
</comment>
<evidence type="ECO:0000256" key="3">
    <source>
        <dbReference type="ARBA" id="ARBA00022475"/>
    </source>
</evidence>
<keyword evidence="10" id="KW-1185">Reference proteome</keyword>
<keyword evidence="3" id="KW-1003">Cell membrane</keyword>
<proteinExistence type="inferred from homology"/>
<evidence type="ECO:0000256" key="7">
    <source>
        <dbReference type="RuleBase" id="RU363032"/>
    </source>
</evidence>
<dbReference type="GO" id="GO:0005886">
    <property type="term" value="C:plasma membrane"/>
    <property type="evidence" value="ECO:0007669"/>
    <property type="project" value="UniProtKB-SubCell"/>
</dbReference>
<keyword evidence="6 7" id="KW-0472">Membrane</keyword>
<name>A0A810N9I4_9ACTN</name>
<dbReference type="Pfam" id="PF19300">
    <property type="entry name" value="BPD_transp_1_N"/>
    <property type="match status" value="1"/>
</dbReference>
<dbReference type="EMBL" id="AP023359">
    <property type="protein sequence ID" value="BCJ69720.1"/>
    <property type="molecule type" value="Genomic_DNA"/>
</dbReference>